<gene>
    <name evidence="2" type="ORF">NF556_13660</name>
</gene>
<reference evidence="2" key="1">
    <citation type="submission" date="2022-06" db="EMBL/GenBank/DDBJ databases">
        <title>Ornithinimicrobium HY1793.</title>
        <authorList>
            <person name="Huang Y."/>
        </authorList>
    </citation>
    <scope>NUCLEOTIDE SEQUENCE</scope>
    <source>
        <strain evidence="2">HY1793</strain>
    </source>
</reference>
<accession>A0ABY4YPN3</accession>
<keyword evidence="1" id="KW-0472">Membrane</keyword>
<name>A0ABY4YPN3_9MICO</name>
<keyword evidence="1" id="KW-0812">Transmembrane</keyword>
<feature type="transmembrane region" description="Helical" evidence="1">
    <location>
        <begin position="110"/>
        <end position="129"/>
    </location>
</feature>
<dbReference type="RefSeq" id="WP_252591465.1">
    <property type="nucleotide sequence ID" value="NZ_CP099489.1"/>
</dbReference>
<protein>
    <submittedName>
        <fullName evidence="2">Uncharacterized protein</fullName>
    </submittedName>
</protein>
<keyword evidence="3" id="KW-1185">Reference proteome</keyword>
<feature type="transmembrane region" description="Helical" evidence="1">
    <location>
        <begin position="85"/>
        <end position="104"/>
    </location>
</feature>
<evidence type="ECO:0000313" key="3">
    <source>
        <dbReference type="Proteomes" id="UP001056455"/>
    </source>
</evidence>
<keyword evidence="1" id="KW-1133">Transmembrane helix</keyword>
<organism evidence="2 3">
    <name type="scientific">Ornithinimicrobium faecis</name>
    <dbReference type="NCBI Taxonomy" id="2934158"/>
    <lineage>
        <taxon>Bacteria</taxon>
        <taxon>Bacillati</taxon>
        <taxon>Actinomycetota</taxon>
        <taxon>Actinomycetes</taxon>
        <taxon>Micrococcales</taxon>
        <taxon>Ornithinimicrobiaceae</taxon>
        <taxon>Ornithinimicrobium</taxon>
    </lineage>
</organism>
<evidence type="ECO:0000256" key="1">
    <source>
        <dbReference type="SAM" id="Phobius"/>
    </source>
</evidence>
<dbReference type="Proteomes" id="UP001056455">
    <property type="component" value="Chromosome"/>
</dbReference>
<feature type="transmembrane region" description="Helical" evidence="1">
    <location>
        <begin position="12"/>
        <end position="35"/>
    </location>
</feature>
<dbReference type="EMBL" id="CP099489">
    <property type="protein sequence ID" value="USQ78668.1"/>
    <property type="molecule type" value="Genomic_DNA"/>
</dbReference>
<evidence type="ECO:0000313" key="2">
    <source>
        <dbReference type="EMBL" id="USQ78668.1"/>
    </source>
</evidence>
<feature type="transmembrane region" description="Helical" evidence="1">
    <location>
        <begin position="41"/>
        <end position="64"/>
    </location>
</feature>
<sequence length="160" mass="17005">MNPSPQLMTLRMLSGAFIGGIAIFTGLMVVVAPEVIVPEPWVIAVLLGLVAVSAILSLVLVGTLPAADQGTTMSEVLPKVQSVHIMRLAIMEAPALLAVVLMFLGEEPSWITVVIAAVPTIVLMLLLVFPHEGVLRRYERALDAGGARTQFTDKLLGRVA</sequence>
<proteinExistence type="predicted"/>